<protein>
    <submittedName>
        <fullName evidence="3">Uncharacterized protein</fullName>
    </submittedName>
</protein>
<keyword evidence="4" id="KW-1185">Reference proteome</keyword>
<gene>
    <name evidence="3" type="ORF">SLS58_005752</name>
</gene>
<proteinExistence type="predicted"/>
<name>A0ABR3TPV9_9PEZI</name>
<feature type="region of interest" description="Disordered" evidence="1">
    <location>
        <begin position="15"/>
        <end position="46"/>
    </location>
</feature>
<evidence type="ECO:0000313" key="4">
    <source>
        <dbReference type="Proteomes" id="UP001521184"/>
    </source>
</evidence>
<dbReference type="Proteomes" id="UP001521184">
    <property type="component" value="Unassembled WGS sequence"/>
</dbReference>
<keyword evidence="2" id="KW-0472">Membrane</keyword>
<comment type="caution">
    <text evidence="3">The sequence shown here is derived from an EMBL/GenBank/DDBJ whole genome shotgun (WGS) entry which is preliminary data.</text>
</comment>
<evidence type="ECO:0000256" key="2">
    <source>
        <dbReference type="SAM" id="Phobius"/>
    </source>
</evidence>
<evidence type="ECO:0000256" key="1">
    <source>
        <dbReference type="SAM" id="MobiDB-lite"/>
    </source>
</evidence>
<accession>A0ABR3TPV9</accession>
<evidence type="ECO:0000313" key="3">
    <source>
        <dbReference type="EMBL" id="KAL1641916.1"/>
    </source>
</evidence>
<organism evidence="3 4">
    <name type="scientific">Diplodia intermedia</name>
    <dbReference type="NCBI Taxonomy" id="856260"/>
    <lineage>
        <taxon>Eukaryota</taxon>
        <taxon>Fungi</taxon>
        <taxon>Dikarya</taxon>
        <taxon>Ascomycota</taxon>
        <taxon>Pezizomycotina</taxon>
        <taxon>Dothideomycetes</taxon>
        <taxon>Dothideomycetes incertae sedis</taxon>
        <taxon>Botryosphaeriales</taxon>
        <taxon>Botryosphaeriaceae</taxon>
        <taxon>Diplodia</taxon>
    </lineage>
</organism>
<dbReference type="EMBL" id="JAKEKT020000036">
    <property type="protein sequence ID" value="KAL1641916.1"/>
    <property type="molecule type" value="Genomic_DNA"/>
</dbReference>
<feature type="transmembrane region" description="Helical" evidence="2">
    <location>
        <begin position="74"/>
        <end position="93"/>
    </location>
</feature>
<reference evidence="3 4" key="1">
    <citation type="journal article" date="2023" name="Plant Dis.">
        <title>First Report of Diplodia intermedia Causing Canker and Dieback Diseases on Apple Trees in Canada.</title>
        <authorList>
            <person name="Ellouze W."/>
            <person name="Ilyukhin E."/>
            <person name="Sulman M."/>
            <person name="Ali S."/>
        </authorList>
    </citation>
    <scope>NUCLEOTIDE SEQUENCE [LARGE SCALE GENOMIC DNA]</scope>
    <source>
        <strain evidence="3 4">M45-28</strain>
    </source>
</reference>
<keyword evidence="2" id="KW-1133">Transmembrane helix</keyword>
<sequence length="113" mass="11965">MQVAWQMYDDVVQNRRHVPAGGEDGDNAAPQRAGGEGGSSRGETRVQVKCKIEGMSDGAGEGEGEGEGEGVVTVWQMVAVKVGLGLVLVVVVFESVTRIWWRLGRGLGGAIRI</sequence>
<keyword evidence="2" id="KW-0812">Transmembrane</keyword>